<reference evidence="2 3" key="1">
    <citation type="submission" date="2021-01" db="EMBL/GenBank/DDBJ databases">
        <title>Genome sequence of Shewanella schlegeliana JCM 11561.</title>
        <authorList>
            <person name="Zhang H."/>
            <person name="Li C."/>
        </authorList>
    </citation>
    <scope>NUCLEOTIDE SEQUENCE [LARGE SCALE GENOMIC DNA]</scope>
    <source>
        <strain evidence="2 3">JCM 11561</strain>
    </source>
</reference>
<evidence type="ECO:0000313" key="3">
    <source>
        <dbReference type="Proteomes" id="UP000604898"/>
    </source>
</evidence>
<dbReference type="Proteomes" id="UP000604898">
    <property type="component" value="Unassembled WGS sequence"/>
</dbReference>
<dbReference type="EMBL" id="JAESVD010000008">
    <property type="protein sequence ID" value="MBL4914325.1"/>
    <property type="molecule type" value="Genomic_DNA"/>
</dbReference>
<keyword evidence="1" id="KW-0812">Transmembrane</keyword>
<name>A0ABS1T0M8_9GAMM</name>
<evidence type="ECO:0000256" key="1">
    <source>
        <dbReference type="SAM" id="Phobius"/>
    </source>
</evidence>
<feature type="transmembrane region" description="Helical" evidence="1">
    <location>
        <begin position="12"/>
        <end position="32"/>
    </location>
</feature>
<protein>
    <submittedName>
        <fullName evidence="2">Uncharacterized protein</fullName>
    </submittedName>
</protein>
<dbReference type="RefSeq" id="WP_202722579.1">
    <property type="nucleotide sequence ID" value="NZ_BPEX01000035.1"/>
</dbReference>
<keyword evidence="1" id="KW-0472">Membrane</keyword>
<gene>
    <name evidence="2" type="ORF">JMA39_14545</name>
</gene>
<comment type="caution">
    <text evidence="2">The sequence shown here is derived from an EMBL/GenBank/DDBJ whole genome shotgun (WGS) entry which is preliminary data.</text>
</comment>
<sequence length="94" mass="10383">MAQSVVNFDETSFNAKFVVALLLGLAVIAAYYSSENLICASVLGAIMATVSGLNLRNKRRNLKAANQVIKPIMDTLYRGRYGKQQLLEFLQKLS</sequence>
<accession>A0ABS1T0M8</accession>
<keyword evidence="1" id="KW-1133">Transmembrane helix</keyword>
<evidence type="ECO:0000313" key="2">
    <source>
        <dbReference type="EMBL" id="MBL4914325.1"/>
    </source>
</evidence>
<proteinExistence type="predicted"/>
<organism evidence="2 3">
    <name type="scientific">Shewanella schlegeliana</name>
    <dbReference type="NCBI Taxonomy" id="190308"/>
    <lineage>
        <taxon>Bacteria</taxon>
        <taxon>Pseudomonadati</taxon>
        <taxon>Pseudomonadota</taxon>
        <taxon>Gammaproteobacteria</taxon>
        <taxon>Alteromonadales</taxon>
        <taxon>Shewanellaceae</taxon>
        <taxon>Shewanella</taxon>
    </lineage>
</organism>
<feature type="transmembrane region" description="Helical" evidence="1">
    <location>
        <begin position="38"/>
        <end position="55"/>
    </location>
</feature>
<keyword evidence="3" id="KW-1185">Reference proteome</keyword>